<dbReference type="PANTHER" id="PTHR43343">
    <property type="entry name" value="PEPTIDASE S12"/>
    <property type="match status" value="1"/>
</dbReference>
<evidence type="ECO:0000259" key="3">
    <source>
        <dbReference type="PROSITE" id="PS50106"/>
    </source>
</evidence>
<dbReference type="InterPro" id="IPR051201">
    <property type="entry name" value="Chloro_Bact_Ser_Proteases"/>
</dbReference>
<evidence type="ECO:0000256" key="2">
    <source>
        <dbReference type="ARBA" id="ARBA00022801"/>
    </source>
</evidence>
<dbReference type="InterPro" id="IPR036034">
    <property type="entry name" value="PDZ_sf"/>
</dbReference>
<reference evidence="4 5" key="1">
    <citation type="submission" date="2018-10" db="EMBL/GenBank/DDBJ databases">
        <title>Draft genome of Mycobacterium hodleri strain B.</title>
        <authorList>
            <person name="Amande T.J."/>
            <person name="Mcgenity T.J."/>
        </authorList>
    </citation>
    <scope>NUCLEOTIDE SEQUENCE [LARGE SCALE GENOMIC DNA]</scope>
    <source>
        <strain evidence="4 5">B</strain>
    </source>
</reference>
<evidence type="ECO:0000256" key="1">
    <source>
        <dbReference type="ARBA" id="ARBA00022670"/>
    </source>
</evidence>
<keyword evidence="2" id="KW-0378">Hydrolase</keyword>
<dbReference type="EMBL" id="VIFX01000214">
    <property type="protein sequence ID" value="TQR74155.1"/>
    <property type="molecule type" value="Genomic_DNA"/>
</dbReference>
<evidence type="ECO:0000313" key="4">
    <source>
        <dbReference type="EMBL" id="TQR74155.1"/>
    </source>
</evidence>
<feature type="non-terminal residue" evidence="4">
    <location>
        <position position="1"/>
    </location>
</feature>
<dbReference type="InterPro" id="IPR001478">
    <property type="entry name" value="PDZ"/>
</dbReference>
<dbReference type="PANTHER" id="PTHR43343:SF3">
    <property type="entry name" value="PROTEASE DO-LIKE 8, CHLOROPLASTIC"/>
    <property type="match status" value="1"/>
</dbReference>
<evidence type="ECO:0000313" key="5">
    <source>
        <dbReference type="Proteomes" id="UP000315759"/>
    </source>
</evidence>
<protein>
    <submittedName>
        <fullName evidence="4">PDZ domain-containing protein</fullName>
    </submittedName>
</protein>
<dbReference type="Proteomes" id="UP000315759">
    <property type="component" value="Unassembled WGS sequence"/>
</dbReference>
<dbReference type="SUPFAM" id="SSF50156">
    <property type="entry name" value="PDZ domain-like"/>
    <property type="match status" value="1"/>
</dbReference>
<dbReference type="Gene3D" id="2.30.42.10">
    <property type="match status" value="1"/>
</dbReference>
<sequence>EKSSGGQSGSIGLGFAIPVDQAKRIATELASTGTATHASLGVQLSNDANAPGAAIAQVVEGGPAAAAGVPDGAVVTKLDGRVIDGSEALVAASANCRPLFGR</sequence>
<name>A0A544VQ47_9MYCO</name>
<dbReference type="GO" id="GO:0008233">
    <property type="term" value="F:peptidase activity"/>
    <property type="evidence" value="ECO:0007669"/>
    <property type="project" value="UniProtKB-KW"/>
</dbReference>
<feature type="domain" description="PDZ" evidence="3">
    <location>
        <begin position="24"/>
        <end position="85"/>
    </location>
</feature>
<dbReference type="Pfam" id="PF13180">
    <property type="entry name" value="PDZ_2"/>
    <property type="match status" value="1"/>
</dbReference>
<comment type="caution">
    <text evidence="4">The sequence shown here is derived from an EMBL/GenBank/DDBJ whole genome shotgun (WGS) entry which is preliminary data.</text>
</comment>
<organism evidence="4 5">
    <name type="scientific">Mycolicibacterium hodleri</name>
    <dbReference type="NCBI Taxonomy" id="49897"/>
    <lineage>
        <taxon>Bacteria</taxon>
        <taxon>Bacillati</taxon>
        <taxon>Actinomycetota</taxon>
        <taxon>Actinomycetes</taxon>
        <taxon>Mycobacteriales</taxon>
        <taxon>Mycobacteriaceae</taxon>
        <taxon>Mycolicibacterium</taxon>
    </lineage>
</organism>
<proteinExistence type="predicted"/>
<dbReference type="RefSeq" id="WP_142556211.1">
    <property type="nucleotide sequence ID" value="NZ_VIFX01000214.1"/>
</dbReference>
<dbReference type="AlphaFoldDB" id="A0A544VQ47"/>
<dbReference type="PROSITE" id="PS50106">
    <property type="entry name" value="PDZ"/>
    <property type="match status" value="1"/>
</dbReference>
<gene>
    <name evidence="4" type="ORF">D8S82_33875</name>
</gene>
<keyword evidence="1" id="KW-0645">Protease</keyword>
<keyword evidence="5" id="KW-1185">Reference proteome</keyword>
<accession>A0A544VQ47</accession>
<dbReference type="GO" id="GO:0006508">
    <property type="term" value="P:proteolysis"/>
    <property type="evidence" value="ECO:0007669"/>
    <property type="project" value="UniProtKB-KW"/>
</dbReference>